<dbReference type="CDD" id="cd10527">
    <property type="entry name" value="SET_LSMT"/>
    <property type="match status" value="1"/>
</dbReference>
<dbReference type="Pfam" id="PF18552">
    <property type="entry name" value="PheRS_DBD1"/>
    <property type="match status" value="1"/>
</dbReference>
<keyword evidence="1" id="KW-0175">Coiled coil</keyword>
<reference evidence="4 5" key="1">
    <citation type="submission" date="2024-02" db="EMBL/GenBank/DDBJ databases">
        <authorList>
            <person name="Chen Y."/>
            <person name="Shah S."/>
            <person name="Dougan E. K."/>
            <person name="Thang M."/>
            <person name="Chan C."/>
        </authorList>
    </citation>
    <scope>NUCLEOTIDE SEQUENCE [LARGE SCALE GENOMIC DNA]</scope>
</reference>
<dbReference type="EMBL" id="CAXAMN010006780">
    <property type="protein sequence ID" value="CAK9019145.1"/>
    <property type="molecule type" value="Genomic_DNA"/>
</dbReference>
<evidence type="ECO:0000313" key="5">
    <source>
        <dbReference type="Proteomes" id="UP001642484"/>
    </source>
</evidence>
<name>A0ABP0JY58_9DINO</name>
<feature type="compositionally biased region" description="Basic and acidic residues" evidence="2">
    <location>
        <begin position="85"/>
        <end position="94"/>
    </location>
</feature>
<comment type="caution">
    <text evidence="4">The sequence shown here is derived from an EMBL/GenBank/DDBJ whole genome shotgun (WGS) entry which is preliminary data.</text>
</comment>
<evidence type="ECO:0000256" key="2">
    <source>
        <dbReference type="SAM" id="MobiDB-lite"/>
    </source>
</evidence>
<organism evidence="4 5">
    <name type="scientific">Durusdinium trenchii</name>
    <dbReference type="NCBI Taxonomy" id="1381693"/>
    <lineage>
        <taxon>Eukaryota</taxon>
        <taxon>Sar</taxon>
        <taxon>Alveolata</taxon>
        <taxon>Dinophyceae</taxon>
        <taxon>Suessiales</taxon>
        <taxon>Symbiodiniaceae</taxon>
        <taxon>Durusdinium</taxon>
    </lineage>
</organism>
<keyword evidence="5" id="KW-1185">Reference proteome</keyword>
<feature type="region of interest" description="Disordered" evidence="2">
    <location>
        <begin position="74"/>
        <end position="94"/>
    </location>
</feature>
<sequence>MLSLPAPWDAWDWPVTLRPPSRRVRVVTLPLHTSGFANTSGQSRLARGGVAVSILAFWKRAAVEARLRGVRRRAGGFATTQQKPKSKEKYGPPDGFAAEKRLRSWLKDLGASGLDLVELGRSAGVWLKPKLTAKQLNNVGAGRYVLQVPKDAWITVDDSVGAEVEELLAAELLKERAKGKESKFEPYVDFLWRQDLARHPMFWTEEEISWLSGCKDVQDSVLSLQERTQKRIERLQKQLSASEEELRFALCVVEARAISTSAVPGALVPVLDHFRNDLTGSPALMVGDEGLTSGPMVAMALQDLRPGAELRNCFDQVTNQELFTQYGEVQIRMEDDEAVPEVNAYNEVPLPVRLPKRPSSSEMVKQAKVALLQKRAGIDLSSEAAALRLPMDAMPTGRLLPLARFIESPVPAGAPEVVYETLFDSLFKDCHPGLLPGSEEEWFPRWVPVPPAPCNAEELQLEVQDDSRSGPEHRHGIKAGPPVQDVFAGCLNPSMGVANSPVSARMLVADWYENLIGSYNRMSEHIQQEIQENSLKTSSAGSGDVELPEVTNAHYKAKRKDGSTAKSRTAKACRVLSSSIEDGTVVVQFLENGVRHTIPEEWVIKNTSAEGAMWSKPGRWVFGGSERGVRQALARAFGLGAFWLSRFSGPGLLQIDDGSPTAGSRHPSKSEREGTREDCPRVAKGLADGVRADAGREALKKSPAYPGLQLAGELPAGGTARPWAPKSAGGLRQLLEAAMAAAMRKQLVEYIEANSGFPDSEVLCREKGWDHEALVGAIKSLQAEDTNRWSLCKDRWS</sequence>
<dbReference type="Gene3D" id="3.30.1370.240">
    <property type="match status" value="1"/>
</dbReference>
<dbReference type="InterPro" id="IPR046341">
    <property type="entry name" value="SET_dom_sf"/>
</dbReference>
<feature type="region of interest" description="Disordered" evidence="2">
    <location>
        <begin position="655"/>
        <end position="680"/>
    </location>
</feature>
<protein>
    <recommendedName>
        <fullName evidence="3">PheRS DNA binding domain-containing protein</fullName>
    </recommendedName>
</protein>
<gene>
    <name evidence="4" type="ORF">CCMP2556_LOCUS13553</name>
</gene>
<dbReference type="InterPro" id="IPR050600">
    <property type="entry name" value="SETD3_SETD6_MTase"/>
</dbReference>
<dbReference type="Gene3D" id="3.90.1410.10">
    <property type="entry name" value="set domain protein methyltransferase, domain 1"/>
    <property type="match status" value="1"/>
</dbReference>
<dbReference type="PANTHER" id="PTHR13271">
    <property type="entry name" value="UNCHARACTERIZED PUTATIVE METHYLTRANSFERASE"/>
    <property type="match status" value="1"/>
</dbReference>
<feature type="coiled-coil region" evidence="1">
    <location>
        <begin position="225"/>
        <end position="252"/>
    </location>
</feature>
<dbReference type="SUPFAM" id="SSF82199">
    <property type="entry name" value="SET domain"/>
    <property type="match status" value="1"/>
</dbReference>
<feature type="compositionally biased region" description="Basic and acidic residues" evidence="2">
    <location>
        <begin position="668"/>
        <end position="680"/>
    </location>
</feature>
<feature type="domain" description="PheRS DNA binding" evidence="3">
    <location>
        <begin position="739"/>
        <end position="784"/>
    </location>
</feature>
<dbReference type="Proteomes" id="UP001642484">
    <property type="component" value="Unassembled WGS sequence"/>
</dbReference>
<accession>A0ABP0JY58</accession>
<proteinExistence type="predicted"/>
<evidence type="ECO:0000259" key="3">
    <source>
        <dbReference type="Pfam" id="PF18552"/>
    </source>
</evidence>
<dbReference type="InterPro" id="IPR040724">
    <property type="entry name" value="PheRS_DBD1"/>
</dbReference>
<evidence type="ECO:0000256" key="1">
    <source>
        <dbReference type="SAM" id="Coils"/>
    </source>
</evidence>
<evidence type="ECO:0000313" key="4">
    <source>
        <dbReference type="EMBL" id="CAK9019145.1"/>
    </source>
</evidence>